<evidence type="ECO:0000256" key="1">
    <source>
        <dbReference type="SAM" id="Coils"/>
    </source>
</evidence>
<dbReference type="RefSeq" id="WP_196475231.1">
    <property type="nucleotide sequence ID" value="NZ_JACFYX020000010.1"/>
</dbReference>
<dbReference type="Proteomes" id="UP000596932">
    <property type="component" value="Unassembled WGS sequence"/>
</dbReference>
<accession>A0A931GHH4</accession>
<feature type="coiled-coil region" evidence="1">
    <location>
        <begin position="373"/>
        <end position="449"/>
    </location>
</feature>
<gene>
    <name evidence="2" type="ORF">H3221_12210</name>
</gene>
<dbReference type="EMBL" id="JACFYX010000010">
    <property type="protein sequence ID" value="MBG0835871.1"/>
    <property type="molecule type" value="Genomic_DNA"/>
</dbReference>
<sequence>MNELKNTTMLWKRMNYSAQNGRVKKTAGLSQLKSSLNHSLRTVIKKELEFNQDLSHRNFIIHNNKMIRLDSLTLEDRQSLVNEIMSSVQGDIGTHEDLSKLKDDRSKYAYKLKKLLSKADEPEALKTLITGVLEAQDSTLSLSLVDQVDSIGVKRANDKKKAIGTYIELHNEIIAAGNNSLHKSKTVVQECFFKFPTRNNINEVKPVDYLRIIHDFHKKHLPEYEIKTCVFHGDEVLSKDQINNGVHPHIFISGKNSKTGQYDLVQAQLDLVNRYLKSKGETEIKNNSFKASQKIGETYQRLVYEYVNKRLKEFGYNIEASVHEKTKEHKEKLKAIARDAHKAKIMRGFNLLSQTQSAITNANKEMQEIKPILEEKRIDNKLLQEQNESIKTEINANAKTLKKQAKQIEGGTEKLKILDDRYRKTLNNYEKLEDAIKKSNETYQAIQDVDVAIDAIAFLNSERRDIRLAFNTYKEKNMEALKKMTRKERIDFLEASSERLKREHLSDLVSTNLSLGEKTSLIIHDATQAVKSTVNTVRRRMSGP</sequence>
<evidence type="ECO:0000313" key="3">
    <source>
        <dbReference type="Proteomes" id="UP000596932"/>
    </source>
</evidence>
<comment type="caution">
    <text evidence="2">The sequence shown here is derived from an EMBL/GenBank/DDBJ whole genome shotgun (WGS) entry which is preliminary data.</text>
</comment>
<organism evidence="2 3">
    <name type="scientific">Pseudomonas chaetocerotis</name>
    <dbReference type="NCBI Taxonomy" id="2758695"/>
    <lineage>
        <taxon>Bacteria</taxon>
        <taxon>Pseudomonadati</taxon>
        <taxon>Pseudomonadota</taxon>
        <taxon>Gammaproteobacteria</taxon>
        <taxon>Pseudomonadales</taxon>
        <taxon>Pseudomonadaceae</taxon>
        <taxon>Pseudomonas</taxon>
    </lineage>
</organism>
<proteinExistence type="predicted"/>
<reference evidence="2" key="1">
    <citation type="submission" date="2020-07" db="EMBL/GenBank/DDBJ databases">
        <title>Pseudomonas chaetoceroseae sp. nov., a new member of the Pseudomonas oleovorans group isolated from a culture of Chaetoceros calcitrans.</title>
        <authorList>
            <person name="Girard L."/>
            <person name="Lood C."/>
            <person name="De Mot R."/>
            <person name="Baudart J."/>
        </authorList>
    </citation>
    <scope>NUCLEOTIDE SEQUENCE</scope>
    <source>
        <strain evidence="2">536</strain>
    </source>
</reference>
<keyword evidence="1" id="KW-0175">Coiled coil</keyword>
<protein>
    <submittedName>
        <fullName evidence="2">Uncharacterized protein</fullName>
    </submittedName>
</protein>
<name>A0A931GHH4_9PSED</name>
<evidence type="ECO:0000313" key="2">
    <source>
        <dbReference type="EMBL" id="MBG0835871.1"/>
    </source>
</evidence>
<dbReference type="AlphaFoldDB" id="A0A931GHH4"/>
<keyword evidence="3" id="KW-1185">Reference proteome</keyword>